<reference evidence="1 2" key="1">
    <citation type="submission" date="2024-10" db="EMBL/GenBank/DDBJ databases">
        <authorList>
            <person name="Deangelis K."/>
            <person name="Huntemann M."/>
            <person name="Clum A."/>
            <person name="Wang J."/>
            <person name="Palaniappan K."/>
            <person name="Ritter S."/>
            <person name="Chen I.-M."/>
            <person name="Stamatis D."/>
            <person name="Reddy T."/>
            <person name="O'Malley R."/>
            <person name="Daum C."/>
            <person name="Ng V."/>
            <person name="Ivanova N."/>
            <person name="Kyrpides N."/>
            <person name="Woyke T."/>
        </authorList>
    </citation>
    <scope>NUCLEOTIDE SEQUENCE [LARGE SCALE GENOMIC DNA]</scope>
    <source>
        <strain evidence="1 2">GAS97</strain>
    </source>
</reference>
<proteinExistence type="predicted"/>
<organism evidence="1 2">
    <name type="scientific">Caballeronia udeis</name>
    <dbReference type="NCBI Taxonomy" id="1232866"/>
    <lineage>
        <taxon>Bacteria</taxon>
        <taxon>Pseudomonadati</taxon>
        <taxon>Pseudomonadota</taxon>
        <taxon>Betaproteobacteria</taxon>
        <taxon>Burkholderiales</taxon>
        <taxon>Burkholderiaceae</taxon>
        <taxon>Caballeronia</taxon>
    </lineage>
</organism>
<evidence type="ECO:0000313" key="2">
    <source>
        <dbReference type="Proteomes" id="UP001620514"/>
    </source>
</evidence>
<dbReference type="RefSeq" id="WP_404613113.1">
    <property type="nucleotide sequence ID" value="NZ_JBIYDN010000035.1"/>
</dbReference>
<accession>A0ABW8MVM7</accession>
<comment type="caution">
    <text evidence="1">The sequence shown here is derived from an EMBL/GenBank/DDBJ whole genome shotgun (WGS) entry which is preliminary data.</text>
</comment>
<protein>
    <recommendedName>
        <fullName evidence="3">Phage transcriptional regulator AlpA</fullName>
    </recommendedName>
</protein>
<evidence type="ECO:0000313" key="1">
    <source>
        <dbReference type="EMBL" id="MFK4447467.1"/>
    </source>
</evidence>
<dbReference type="EMBL" id="JBIYDN010000035">
    <property type="protein sequence ID" value="MFK4447467.1"/>
    <property type="molecule type" value="Genomic_DNA"/>
</dbReference>
<dbReference type="Proteomes" id="UP001620514">
    <property type="component" value="Unassembled WGS sequence"/>
</dbReference>
<evidence type="ECO:0008006" key="3">
    <source>
        <dbReference type="Google" id="ProtNLM"/>
    </source>
</evidence>
<keyword evidence="2" id="KW-1185">Reference proteome</keyword>
<name>A0ABW8MVM7_9BURK</name>
<sequence>MNSYEKSKNHVTRAARRVTPVADHVDKMKLCVTLGWSRAKLGRRIETDPSFPVLRCGTQGGGWLFDLGAVTAHLAQVPAVQRLGQPVQRAQTHPIAGDPRSTRAELEHIRAIERSIGLAVRKLNVALDRLAAATNPKDQ</sequence>
<reference evidence="1 2" key="2">
    <citation type="submission" date="2024-11" db="EMBL/GenBank/DDBJ databases">
        <title>Using genomics to understand microbial adaptation to soil warming.</title>
        <authorList>
            <person name="Deangelis K.M. PhD."/>
        </authorList>
    </citation>
    <scope>NUCLEOTIDE SEQUENCE [LARGE SCALE GENOMIC DNA]</scope>
    <source>
        <strain evidence="1 2">GAS97</strain>
    </source>
</reference>
<gene>
    <name evidence="1" type="ORF">ABH943_007503</name>
</gene>